<feature type="transmembrane region" description="Helical" evidence="6">
    <location>
        <begin position="294"/>
        <end position="318"/>
    </location>
</feature>
<dbReference type="GO" id="GO:0022857">
    <property type="term" value="F:transmembrane transporter activity"/>
    <property type="evidence" value="ECO:0007669"/>
    <property type="project" value="InterPro"/>
</dbReference>
<keyword evidence="11" id="KW-1185">Reference proteome</keyword>
<feature type="transmembrane region" description="Helical" evidence="6">
    <location>
        <begin position="145"/>
        <end position="165"/>
    </location>
</feature>
<feature type="transmembrane region" description="Helical" evidence="6">
    <location>
        <begin position="358"/>
        <end position="380"/>
    </location>
</feature>
<feature type="transmembrane region" description="Helical" evidence="6">
    <location>
        <begin position="115"/>
        <end position="133"/>
    </location>
</feature>
<feature type="transmembrane region" description="Helical" evidence="6">
    <location>
        <begin position="324"/>
        <end position="346"/>
    </location>
</feature>
<feature type="transmembrane region" description="Helical" evidence="6">
    <location>
        <begin position="386"/>
        <end position="405"/>
    </location>
</feature>
<gene>
    <name evidence="9" type="ORF">BKA21_001543</name>
    <name evidence="8" type="ORF">Col01nite_01580</name>
</gene>
<evidence type="ECO:0000259" key="7">
    <source>
        <dbReference type="PROSITE" id="PS50850"/>
    </source>
</evidence>
<dbReference type="InterPro" id="IPR020846">
    <property type="entry name" value="MFS_dom"/>
</dbReference>
<evidence type="ECO:0000313" key="10">
    <source>
        <dbReference type="Proteomes" id="UP000577956"/>
    </source>
</evidence>
<dbReference type="Proteomes" id="UP000618382">
    <property type="component" value="Unassembled WGS sequence"/>
</dbReference>
<feature type="transmembrane region" description="Helical" evidence="6">
    <location>
        <begin position="172"/>
        <end position="194"/>
    </location>
</feature>
<feature type="transmembrane region" description="Helical" evidence="6">
    <location>
        <begin position="84"/>
        <end position="103"/>
    </location>
</feature>
<evidence type="ECO:0000256" key="6">
    <source>
        <dbReference type="SAM" id="Phobius"/>
    </source>
</evidence>
<comment type="subcellular location">
    <subcellularLocation>
        <location evidence="1">Cell membrane</location>
        <topology evidence="1">Multi-pass membrane protein</topology>
    </subcellularLocation>
</comment>
<feature type="transmembrane region" description="Helical" evidence="6">
    <location>
        <begin position="49"/>
        <end position="72"/>
    </location>
</feature>
<comment type="caution">
    <text evidence="9">The sequence shown here is derived from an EMBL/GenBank/DDBJ whole genome shotgun (WGS) entry which is preliminary data.</text>
</comment>
<dbReference type="Proteomes" id="UP000577956">
    <property type="component" value="Unassembled WGS sequence"/>
</dbReference>
<feature type="transmembrane region" description="Helical" evidence="6">
    <location>
        <begin position="235"/>
        <end position="255"/>
    </location>
</feature>
<dbReference type="InterPro" id="IPR011701">
    <property type="entry name" value="MFS"/>
</dbReference>
<dbReference type="PROSITE" id="PS50524">
    <property type="entry name" value="RDRP_DSRNA_BIR"/>
    <property type="match status" value="1"/>
</dbReference>
<keyword evidence="4 6" id="KW-0472">Membrane</keyword>
<dbReference type="InterPro" id="IPR036259">
    <property type="entry name" value="MFS_trans_sf"/>
</dbReference>
<dbReference type="EMBL" id="BONN01000001">
    <property type="protein sequence ID" value="GIG30999.1"/>
    <property type="molecule type" value="Genomic_DNA"/>
</dbReference>
<dbReference type="EMBL" id="JACCBK010000001">
    <property type="protein sequence ID" value="NYD85994.1"/>
    <property type="molecule type" value="Genomic_DNA"/>
</dbReference>
<dbReference type="AlphaFoldDB" id="A0A7Y9FEX3"/>
<evidence type="ECO:0000256" key="1">
    <source>
        <dbReference type="ARBA" id="ARBA00004651"/>
    </source>
</evidence>
<feature type="transmembrane region" description="Helical" evidence="6">
    <location>
        <begin position="426"/>
        <end position="451"/>
    </location>
</feature>
<evidence type="ECO:0000256" key="5">
    <source>
        <dbReference type="SAM" id="MobiDB-lite"/>
    </source>
</evidence>
<evidence type="ECO:0000256" key="2">
    <source>
        <dbReference type="ARBA" id="ARBA00022692"/>
    </source>
</evidence>
<name>A0A7Y9FEX3_9CELL</name>
<dbReference type="Gene3D" id="1.20.1250.20">
    <property type="entry name" value="MFS general substrate transporter like domains"/>
    <property type="match status" value="1"/>
</dbReference>
<dbReference type="PROSITE" id="PS50850">
    <property type="entry name" value="MFS"/>
    <property type="match status" value="1"/>
</dbReference>
<protein>
    <submittedName>
        <fullName evidence="9">MFS family permease</fullName>
    </submittedName>
</protein>
<reference evidence="8 11" key="2">
    <citation type="submission" date="2021-01" db="EMBL/GenBank/DDBJ databases">
        <title>Whole genome shotgun sequence of Cellulomonas oligotrophica NBRC 109435.</title>
        <authorList>
            <person name="Komaki H."/>
            <person name="Tamura T."/>
        </authorList>
    </citation>
    <scope>NUCLEOTIDE SEQUENCE [LARGE SCALE GENOMIC DNA]</scope>
    <source>
        <strain evidence="8 11">NBRC 109435</strain>
    </source>
</reference>
<dbReference type="SUPFAM" id="SSF103473">
    <property type="entry name" value="MFS general substrate transporter"/>
    <property type="match status" value="1"/>
</dbReference>
<reference evidence="9 10" key="1">
    <citation type="submission" date="2020-07" db="EMBL/GenBank/DDBJ databases">
        <title>Sequencing the genomes of 1000 actinobacteria strains.</title>
        <authorList>
            <person name="Klenk H.-P."/>
        </authorList>
    </citation>
    <scope>NUCLEOTIDE SEQUENCE [LARGE SCALE GENOMIC DNA]</scope>
    <source>
        <strain evidence="9 10">DSM 24482</strain>
    </source>
</reference>
<keyword evidence="2 6" id="KW-0812">Transmembrane</keyword>
<feature type="transmembrane region" description="Helical" evidence="6">
    <location>
        <begin position="200"/>
        <end position="223"/>
    </location>
</feature>
<evidence type="ECO:0000313" key="9">
    <source>
        <dbReference type="EMBL" id="NYD85994.1"/>
    </source>
</evidence>
<proteinExistence type="predicted"/>
<feature type="transmembrane region" description="Helical" evidence="6">
    <location>
        <begin position="463"/>
        <end position="480"/>
    </location>
</feature>
<evidence type="ECO:0000256" key="4">
    <source>
        <dbReference type="ARBA" id="ARBA00023136"/>
    </source>
</evidence>
<feature type="region of interest" description="Disordered" evidence="5">
    <location>
        <begin position="1"/>
        <end position="39"/>
    </location>
</feature>
<accession>A0A7Y9FEX3</accession>
<dbReference type="PANTHER" id="PTHR23501:SF154">
    <property type="entry name" value="MULTIDRUG-EFFLUX TRANSPORTER RV1634-RELATED"/>
    <property type="match status" value="1"/>
</dbReference>
<evidence type="ECO:0000256" key="3">
    <source>
        <dbReference type="ARBA" id="ARBA00022989"/>
    </source>
</evidence>
<organism evidence="9 10">
    <name type="scientific">Cellulomonas oligotrophica</name>
    <dbReference type="NCBI Taxonomy" id="931536"/>
    <lineage>
        <taxon>Bacteria</taxon>
        <taxon>Bacillati</taxon>
        <taxon>Actinomycetota</taxon>
        <taxon>Actinomycetes</taxon>
        <taxon>Micrococcales</taxon>
        <taxon>Cellulomonadaceae</taxon>
        <taxon>Cellulomonas</taxon>
    </lineage>
</organism>
<evidence type="ECO:0000313" key="8">
    <source>
        <dbReference type="EMBL" id="GIG30999.1"/>
    </source>
</evidence>
<dbReference type="Pfam" id="PF07690">
    <property type="entry name" value="MFS_1"/>
    <property type="match status" value="1"/>
</dbReference>
<feature type="transmembrane region" description="Helical" evidence="6">
    <location>
        <begin position="261"/>
        <end position="282"/>
    </location>
</feature>
<dbReference type="GO" id="GO:0005886">
    <property type="term" value="C:plasma membrane"/>
    <property type="evidence" value="ECO:0007669"/>
    <property type="project" value="UniProtKB-SubCell"/>
</dbReference>
<sequence>MTATRDSAPGDVPPTDASSAAAASGTVPASRAPEGDESGATALRSRHGLLASALLLVELVAGMQTYLLSSVMPLVAGDLDAQRYYGVLTAAPLVATFLTMPLGPWLLSRVQVSRLLLWLTAVSIGGGLLSALAPDAVVFVLGRVVSGAAAGALASVSLSAVVTVLPPRLRRLVLAGYNAMWVLTSIAGPAYAAWVASALSWRWALVLYLPLLVVARVVVARALRGEMEPTGAERPPVVAAVALAVGVAVVSALGLVTSGPVVVAVMGLVGTAVVLVTVRTLLPAGTLRLARGRPAALGLLGLLTFAYFGASNTMAIVVHDVLGAGSGAVAVVLGAAGLGWAVLGLLVSRFPAADDGPFVRRCTWGALALALGLATCAAAALLATSWVVVLVGWTLAGVGIGAVYLDTLNRVVDVPPEVDGVDVRAAATAAVLVEAVATALAAGLAAALLGLAVDRGDPGGPTAWVLGALAVVALIVVPAARRSRLPVPV</sequence>
<evidence type="ECO:0000313" key="11">
    <source>
        <dbReference type="Proteomes" id="UP000618382"/>
    </source>
</evidence>
<dbReference type="RefSeq" id="WP_179625337.1">
    <property type="nucleotide sequence ID" value="NZ_BAABFI010000002.1"/>
</dbReference>
<dbReference type="PANTHER" id="PTHR23501">
    <property type="entry name" value="MAJOR FACILITATOR SUPERFAMILY"/>
    <property type="match status" value="1"/>
</dbReference>
<keyword evidence="3 6" id="KW-1133">Transmembrane helix</keyword>
<feature type="domain" description="Major facilitator superfamily (MFS) profile" evidence="7">
    <location>
        <begin position="50"/>
        <end position="485"/>
    </location>
</feature>